<evidence type="ECO:0000313" key="2">
    <source>
        <dbReference type="EMBL" id="GAY66970.1"/>
    </source>
</evidence>
<gene>
    <name evidence="2" type="ORF">CUMW_253040</name>
</gene>
<sequence length="146" mass="16915">MVNNMVMMEKNLEQAHKLGAMQAMLIMKVVIVHKDLHERLNERREFKGHEEVKSSANLAGLEAELKKLKKRMDDIEKVPTGLHLEKVEPLFTMDILDTPLPPKFKMYNIQKPFEMLKQTPLIIPKGVDRHQTLVLARAKWKETPPA</sequence>
<accession>A0A2H5QQS1</accession>
<reference evidence="2 3" key="1">
    <citation type="journal article" date="2017" name="Front. Genet.">
        <title>Draft sequencing of the heterozygous diploid genome of Satsuma (Citrus unshiu Marc.) using a hybrid assembly approach.</title>
        <authorList>
            <person name="Shimizu T."/>
            <person name="Tanizawa Y."/>
            <person name="Mochizuki T."/>
            <person name="Nagasaki H."/>
            <person name="Yoshioka T."/>
            <person name="Toyoda A."/>
            <person name="Fujiyama A."/>
            <person name="Kaminuma E."/>
            <person name="Nakamura Y."/>
        </authorList>
    </citation>
    <scope>NUCLEOTIDE SEQUENCE [LARGE SCALE GENOMIC DNA]</scope>
    <source>
        <strain evidence="3">cv. Miyagawa wase</strain>
    </source>
</reference>
<organism evidence="2 3">
    <name type="scientific">Citrus unshiu</name>
    <name type="common">Satsuma mandarin</name>
    <name type="synonym">Citrus nobilis var. unshiu</name>
    <dbReference type="NCBI Taxonomy" id="55188"/>
    <lineage>
        <taxon>Eukaryota</taxon>
        <taxon>Viridiplantae</taxon>
        <taxon>Streptophyta</taxon>
        <taxon>Embryophyta</taxon>
        <taxon>Tracheophyta</taxon>
        <taxon>Spermatophyta</taxon>
        <taxon>Magnoliopsida</taxon>
        <taxon>eudicotyledons</taxon>
        <taxon>Gunneridae</taxon>
        <taxon>Pentapetalae</taxon>
        <taxon>rosids</taxon>
        <taxon>malvids</taxon>
        <taxon>Sapindales</taxon>
        <taxon>Rutaceae</taxon>
        <taxon>Aurantioideae</taxon>
        <taxon>Citrus</taxon>
    </lineage>
</organism>
<proteinExistence type="predicted"/>
<feature type="coiled-coil region" evidence="1">
    <location>
        <begin position="51"/>
        <end position="78"/>
    </location>
</feature>
<dbReference type="AlphaFoldDB" id="A0A2H5QQS1"/>
<protein>
    <submittedName>
        <fullName evidence="2">Uncharacterized protein</fullName>
    </submittedName>
</protein>
<keyword evidence="1" id="KW-0175">Coiled coil</keyword>
<evidence type="ECO:0000256" key="1">
    <source>
        <dbReference type="SAM" id="Coils"/>
    </source>
</evidence>
<dbReference type="Proteomes" id="UP000236630">
    <property type="component" value="Unassembled WGS sequence"/>
</dbReference>
<dbReference type="EMBL" id="BDQV01000642">
    <property type="protein sequence ID" value="GAY66970.1"/>
    <property type="molecule type" value="Genomic_DNA"/>
</dbReference>
<comment type="caution">
    <text evidence="2">The sequence shown here is derived from an EMBL/GenBank/DDBJ whole genome shotgun (WGS) entry which is preliminary data.</text>
</comment>
<name>A0A2H5QQS1_CITUN</name>
<keyword evidence="3" id="KW-1185">Reference proteome</keyword>
<evidence type="ECO:0000313" key="3">
    <source>
        <dbReference type="Proteomes" id="UP000236630"/>
    </source>
</evidence>